<accession>A0ABQ2SJ09</accession>
<keyword evidence="2" id="KW-1185">Reference proteome</keyword>
<organism evidence="1 2">
    <name type="scientific">Deinococcus knuensis</name>
    <dbReference type="NCBI Taxonomy" id="1837380"/>
    <lineage>
        <taxon>Bacteria</taxon>
        <taxon>Thermotogati</taxon>
        <taxon>Deinococcota</taxon>
        <taxon>Deinococci</taxon>
        <taxon>Deinococcales</taxon>
        <taxon>Deinococcaceae</taxon>
        <taxon>Deinococcus</taxon>
    </lineage>
</organism>
<protein>
    <recommendedName>
        <fullName evidence="3">Queuine tRNA-ribosyltransferase</fullName>
    </recommendedName>
</protein>
<proteinExistence type="predicted"/>
<gene>
    <name evidence="1" type="ORF">GCM10008961_20090</name>
</gene>
<evidence type="ECO:0000313" key="1">
    <source>
        <dbReference type="EMBL" id="GGS28446.1"/>
    </source>
</evidence>
<dbReference type="EMBL" id="BMQO01000008">
    <property type="protein sequence ID" value="GGS28446.1"/>
    <property type="molecule type" value="Genomic_DNA"/>
</dbReference>
<evidence type="ECO:0000313" key="2">
    <source>
        <dbReference type="Proteomes" id="UP000620633"/>
    </source>
</evidence>
<reference evidence="2" key="1">
    <citation type="journal article" date="2019" name="Int. J. Syst. Evol. Microbiol.">
        <title>The Global Catalogue of Microorganisms (GCM) 10K type strain sequencing project: providing services to taxonomists for standard genome sequencing and annotation.</title>
        <authorList>
            <consortium name="The Broad Institute Genomics Platform"/>
            <consortium name="The Broad Institute Genome Sequencing Center for Infectious Disease"/>
            <person name="Wu L."/>
            <person name="Ma J."/>
        </authorList>
    </citation>
    <scope>NUCLEOTIDE SEQUENCE [LARGE SCALE GENOMIC DNA]</scope>
    <source>
        <strain evidence="2">JCM 31406</strain>
    </source>
</reference>
<dbReference type="Gene3D" id="3.20.20.105">
    <property type="entry name" value="Queuine tRNA-ribosyltransferase-like"/>
    <property type="match status" value="1"/>
</dbReference>
<sequence length="322" mass="36744">MKYFCGYTPWDFPIAQLDPYAHMLVSPTTYSPTYRYDFHPPQEVMLDSGAFHHGRRNTHRHRLRTLHDQLKIAEQYPGSTVTLAHSDVLLRPEVDPRQSIHETLVNAEWFMRQDLPGGYRRMTVAQARTPDEMYLVVSQLAQFEPELIGIGGLANLHRTHRKLLPLMLEGAVEAAGDLPLHALGVTAQHILQRLRINNIYSCDSATAIWCAIYGSVVYARPYRRYRLISEKSSRPESPQETGYYSSLTRPLACTCPVCRTVPEELLGSDSRAKYARYIHNYYHIKLEIEGEGEWQAVYSSAEYQSVMTTFLSSRGSSNSTQA</sequence>
<dbReference type="SUPFAM" id="SSF51713">
    <property type="entry name" value="tRNA-guanine transglycosylase"/>
    <property type="match status" value="1"/>
</dbReference>
<comment type="caution">
    <text evidence="1">The sequence shown here is derived from an EMBL/GenBank/DDBJ whole genome shotgun (WGS) entry which is preliminary data.</text>
</comment>
<dbReference type="InterPro" id="IPR036511">
    <property type="entry name" value="TGT-like_sf"/>
</dbReference>
<dbReference type="Proteomes" id="UP000620633">
    <property type="component" value="Unassembled WGS sequence"/>
</dbReference>
<evidence type="ECO:0008006" key="3">
    <source>
        <dbReference type="Google" id="ProtNLM"/>
    </source>
</evidence>
<name>A0ABQ2SJ09_9DEIO</name>